<gene>
    <name evidence="1" type="ORF">OG477_42925</name>
</gene>
<sequence length="92" mass="10713">MGVDALHTQTDTVRFPVQDKKTRYLLTVKLNQRIFCASCRRLPWDKATAKYCDRTEGHGRKETRVVQVLSVSHLDFPDARQAARITRHRMDT</sequence>
<proteinExistence type="predicted"/>
<evidence type="ECO:0000313" key="1">
    <source>
        <dbReference type="EMBL" id="WTP91601.1"/>
    </source>
</evidence>
<accession>A0AAU1ID29</accession>
<name>A0AAU1ID29_9ACTN</name>
<dbReference type="AlphaFoldDB" id="A0AAU1ID29"/>
<dbReference type="EMBL" id="CP108140">
    <property type="protein sequence ID" value="WTP91601.1"/>
    <property type="molecule type" value="Genomic_DNA"/>
</dbReference>
<protein>
    <recommendedName>
        <fullName evidence="2">ISL3 family transposase</fullName>
    </recommendedName>
</protein>
<reference evidence="1" key="1">
    <citation type="submission" date="2022-10" db="EMBL/GenBank/DDBJ databases">
        <title>The complete genomes of actinobacterial strains from the NBC collection.</title>
        <authorList>
            <person name="Joergensen T.S."/>
            <person name="Alvarez Arevalo M."/>
            <person name="Sterndorff E.B."/>
            <person name="Faurdal D."/>
            <person name="Vuksanovic O."/>
            <person name="Mourched A.-S."/>
            <person name="Charusanti P."/>
            <person name="Shaw S."/>
            <person name="Blin K."/>
            <person name="Weber T."/>
        </authorList>
    </citation>
    <scope>NUCLEOTIDE SEQUENCE</scope>
    <source>
        <strain evidence="1">NBC 00180</strain>
    </source>
</reference>
<evidence type="ECO:0008006" key="2">
    <source>
        <dbReference type="Google" id="ProtNLM"/>
    </source>
</evidence>
<organism evidence="1">
    <name type="scientific">Streptomyces sp. NBC_00180</name>
    <dbReference type="NCBI Taxonomy" id="2903632"/>
    <lineage>
        <taxon>Bacteria</taxon>
        <taxon>Bacillati</taxon>
        <taxon>Actinomycetota</taxon>
        <taxon>Actinomycetes</taxon>
        <taxon>Kitasatosporales</taxon>
        <taxon>Streptomycetaceae</taxon>
        <taxon>Streptomyces</taxon>
    </lineage>
</organism>